<evidence type="ECO:0000256" key="1">
    <source>
        <dbReference type="SAM" id="Coils"/>
    </source>
</evidence>
<name>A0A133UB58_9EURY</name>
<organism evidence="2 3">
    <name type="scientific">candidate division MSBL1 archaeon SCGC-AAA259A05</name>
    <dbReference type="NCBI Taxonomy" id="1698259"/>
    <lineage>
        <taxon>Archaea</taxon>
        <taxon>Methanobacteriati</taxon>
        <taxon>Methanobacteriota</taxon>
        <taxon>candidate division MSBL1</taxon>
    </lineage>
</organism>
<comment type="caution">
    <text evidence="2">The sequence shown here is derived from an EMBL/GenBank/DDBJ whole genome shotgun (WGS) entry which is preliminary data.</text>
</comment>
<reference evidence="2 3" key="1">
    <citation type="journal article" date="2016" name="Sci. Rep.">
        <title>Metabolic traits of an uncultured archaeal lineage -MSBL1- from brine pools of the Red Sea.</title>
        <authorList>
            <person name="Mwirichia R."/>
            <person name="Alam I."/>
            <person name="Rashid M."/>
            <person name="Vinu M."/>
            <person name="Ba-Alawi W."/>
            <person name="Anthony Kamau A."/>
            <person name="Kamanda Ngugi D."/>
            <person name="Goker M."/>
            <person name="Klenk H.P."/>
            <person name="Bajic V."/>
            <person name="Stingl U."/>
        </authorList>
    </citation>
    <scope>NUCLEOTIDE SEQUENCE [LARGE SCALE GENOMIC DNA]</scope>
    <source>
        <strain evidence="2">SCGC-AAA259A05</strain>
    </source>
</reference>
<sequence length="109" mass="12284">VEEEEKEGLVENLKESLENLEKDGEEVIDEIWETDEIYEGDQLGNASDLVLVPNSGYNLRGKLSEDLFEESPLSGMHNREAFLYATDSGARLPRDPCVEDVVTLLRGRD</sequence>
<dbReference type="Proteomes" id="UP000070163">
    <property type="component" value="Unassembled WGS sequence"/>
</dbReference>
<proteinExistence type="predicted"/>
<dbReference type="EMBL" id="LHXJ01000009">
    <property type="protein sequence ID" value="KXA91434.1"/>
    <property type="molecule type" value="Genomic_DNA"/>
</dbReference>
<accession>A0A133UB58</accession>
<gene>
    <name evidence="2" type="ORF">AKJ57_01355</name>
</gene>
<feature type="coiled-coil region" evidence="1">
    <location>
        <begin position="3"/>
        <end position="30"/>
    </location>
</feature>
<evidence type="ECO:0000313" key="2">
    <source>
        <dbReference type="EMBL" id="KXA91434.1"/>
    </source>
</evidence>
<protein>
    <submittedName>
        <fullName evidence="2">Uncharacterized protein</fullName>
    </submittedName>
</protein>
<evidence type="ECO:0000313" key="3">
    <source>
        <dbReference type="Proteomes" id="UP000070163"/>
    </source>
</evidence>
<dbReference type="AlphaFoldDB" id="A0A133UB58"/>
<feature type="non-terminal residue" evidence="2">
    <location>
        <position position="1"/>
    </location>
</feature>
<keyword evidence="3" id="KW-1185">Reference proteome</keyword>
<keyword evidence="1" id="KW-0175">Coiled coil</keyword>